<feature type="region of interest" description="Disordered" evidence="1">
    <location>
        <begin position="140"/>
        <end position="166"/>
    </location>
</feature>
<dbReference type="InterPro" id="IPR021833">
    <property type="entry name" value="DUF3425"/>
</dbReference>
<accession>A0A395NA03</accession>
<dbReference type="Pfam" id="PF11905">
    <property type="entry name" value="DUF3425"/>
    <property type="match status" value="1"/>
</dbReference>
<protein>
    <submittedName>
        <fullName evidence="2">Quinate permease</fullName>
    </submittedName>
</protein>
<name>A0A395NA03_TRIAR</name>
<evidence type="ECO:0000256" key="1">
    <source>
        <dbReference type="SAM" id="MobiDB-lite"/>
    </source>
</evidence>
<gene>
    <name evidence="2" type="ORF">TARUN_9622</name>
</gene>
<evidence type="ECO:0000313" key="3">
    <source>
        <dbReference type="Proteomes" id="UP000266272"/>
    </source>
</evidence>
<sequence>MLQPFSEELGDSGETIQHIFPQVKGVTQDEYLSLSEATAAFDPGVYDSQVGKYPTFVSTVPSLPITNLDEHRSARSKITPPSMNPLIVPSENQILLAESHFFNPKATLTHPMLRDVTPEREAVELSMSLSLLPLNSKQISTSHSANSRPPSKSQILDGSHGQGLSTSEFENRGLALETFSPTGLDIIFEGQAQINSTYLATPSLLPDFNKLCPQRSKLSPFTAYMHIAILLGITLQDLTNGKHSSPFYRATTAEDDPQALLAAAAIPSLPAHLQPTLPQILFPHNSNLDLLPFPVLRARAITLAATTPQLVNPKELKMDILRDGLICWHSRSDNNNGIGQPWDIYSWEAASWFKKKWLRFRRGNGSRPIMNKHACLFENQPVLGTMVNVEEELITMIG</sequence>
<dbReference type="PANTHER" id="PTHR38116">
    <property type="entry name" value="CHROMOSOME 7, WHOLE GENOME SHOTGUN SEQUENCE"/>
    <property type="match status" value="1"/>
</dbReference>
<dbReference type="Proteomes" id="UP000266272">
    <property type="component" value="Unassembled WGS sequence"/>
</dbReference>
<dbReference type="STRING" id="490622.A0A395NA03"/>
<dbReference type="PANTHER" id="PTHR38116:SF8">
    <property type="entry name" value="BZIP DOMAIN-CONTAINING PROTEIN"/>
    <property type="match status" value="1"/>
</dbReference>
<keyword evidence="3" id="KW-1185">Reference proteome</keyword>
<dbReference type="EMBL" id="PXOA01000811">
    <property type="protein sequence ID" value="RFU72637.1"/>
    <property type="molecule type" value="Genomic_DNA"/>
</dbReference>
<dbReference type="OrthoDB" id="2245989at2759"/>
<evidence type="ECO:0000313" key="2">
    <source>
        <dbReference type="EMBL" id="RFU72637.1"/>
    </source>
</evidence>
<dbReference type="AlphaFoldDB" id="A0A395NA03"/>
<organism evidence="2 3">
    <name type="scientific">Trichoderma arundinaceum</name>
    <dbReference type="NCBI Taxonomy" id="490622"/>
    <lineage>
        <taxon>Eukaryota</taxon>
        <taxon>Fungi</taxon>
        <taxon>Dikarya</taxon>
        <taxon>Ascomycota</taxon>
        <taxon>Pezizomycotina</taxon>
        <taxon>Sordariomycetes</taxon>
        <taxon>Hypocreomycetidae</taxon>
        <taxon>Hypocreales</taxon>
        <taxon>Hypocreaceae</taxon>
        <taxon>Trichoderma</taxon>
    </lineage>
</organism>
<comment type="caution">
    <text evidence="2">The sequence shown here is derived from an EMBL/GenBank/DDBJ whole genome shotgun (WGS) entry which is preliminary data.</text>
</comment>
<reference evidence="2 3" key="1">
    <citation type="journal article" date="2018" name="PLoS Pathog.">
        <title>Evolution of structural diversity of trichothecenes, a family of toxins produced by plant pathogenic and entomopathogenic fungi.</title>
        <authorList>
            <person name="Proctor R.H."/>
            <person name="McCormick S.P."/>
            <person name="Kim H.S."/>
            <person name="Cardoza R.E."/>
            <person name="Stanley A.M."/>
            <person name="Lindo L."/>
            <person name="Kelly A."/>
            <person name="Brown D.W."/>
            <person name="Lee T."/>
            <person name="Vaughan M.M."/>
            <person name="Alexander N.J."/>
            <person name="Busman M."/>
            <person name="Gutierrez S."/>
        </authorList>
    </citation>
    <scope>NUCLEOTIDE SEQUENCE [LARGE SCALE GENOMIC DNA]</scope>
    <source>
        <strain evidence="2 3">IBT 40837</strain>
    </source>
</reference>
<proteinExistence type="predicted"/>